<dbReference type="PANTHER" id="PTHR14254">
    <property type="entry name" value="GENE 33 POLYPEPTIDE"/>
    <property type="match status" value="1"/>
</dbReference>
<protein>
    <recommendedName>
        <fullName evidence="5">ERBB receptor feedback inhibitor 1a</fullName>
    </recommendedName>
</protein>
<reference evidence="3" key="1">
    <citation type="submission" date="2025-08" db="UniProtKB">
        <authorList>
            <consortium name="Ensembl"/>
        </authorList>
    </citation>
    <scope>IDENTIFICATION</scope>
</reference>
<feature type="region of interest" description="Disordered" evidence="1">
    <location>
        <begin position="246"/>
        <end position="285"/>
    </location>
</feature>
<dbReference type="GO" id="GO:0045616">
    <property type="term" value="P:regulation of keratinocyte differentiation"/>
    <property type="evidence" value="ECO:0007669"/>
    <property type="project" value="TreeGrafter"/>
</dbReference>
<evidence type="ECO:0000256" key="1">
    <source>
        <dbReference type="SAM" id="MobiDB-lite"/>
    </source>
</evidence>
<keyword evidence="2" id="KW-0472">Membrane</keyword>
<dbReference type="InterPro" id="IPR052112">
    <property type="entry name" value="EGFR_SigReg_Kinase"/>
</dbReference>
<keyword evidence="2" id="KW-0812">Transmembrane</keyword>
<evidence type="ECO:0000256" key="2">
    <source>
        <dbReference type="SAM" id="Phobius"/>
    </source>
</evidence>
<organism evidence="3 4">
    <name type="scientific">Oryzias melastigma</name>
    <name type="common">Marine medaka</name>
    <dbReference type="NCBI Taxonomy" id="30732"/>
    <lineage>
        <taxon>Eukaryota</taxon>
        <taxon>Metazoa</taxon>
        <taxon>Chordata</taxon>
        <taxon>Craniata</taxon>
        <taxon>Vertebrata</taxon>
        <taxon>Euteleostomi</taxon>
        <taxon>Actinopterygii</taxon>
        <taxon>Neopterygii</taxon>
        <taxon>Teleostei</taxon>
        <taxon>Neoteleostei</taxon>
        <taxon>Acanthomorphata</taxon>
        <taxon>Ovalentaria</taxon>
        <taxon>Atherinomorphae</taxon>
        <taxon>Beloniformes</taxon>
        <taxon>Adrianichthyidae</taxon>
        <taxon>Oryziinae</taxon>
        <taxon>Oryzias</taxon>
    </lineage>
</organism>
<dbReference type="GeneTree" id="ENSGT00440000033870"/>
<dbReference type="Ensembl" id="ENSOMET00000009863.1">
    <property type="protein sequence ID" value="ENSOMEP00000004010.1"/>
    <property type="gene ID" value="ENSOMEG00000004946.1"/>
</dbReference>
<name>A0A3B3BEW3_ORYME</name>
<dbReference type="PaxDb" id="30732-ENSOMEP00000004010"/>
<dbReference type="PANTHER" id="PTHR14254:SF5">
    <property type="entry name" value="ERBB RECEPTOR FEEDBACK INHIBITOR 1"/>
    <property type="match status" value="1"/>
</dbReference>
<feature type="region of interest" description="Disordered" evidence="1">
    <location>
        <begin position="97"/>
        <end position="130"/>
    </location>
</feature>
<evidence type="ECO:0000313" key="3">
    <source>
        <dbReference type="Ensembl" id="ENSOMEP00000004010.1"/>
    </source>
</evidence>
<dbReference type="GO" id="GO:0042059">
    <property type="term" value="P:negative regulation of epidermal growth factor receptor signaling pathway"/>
    <property type="evidence" value="ECO:0007669"/>
    <property type="project" value="TreeGrafter"/>
</dbReference>
<proteinExistence type="predicted"/>
<dbReference type="Proteomes" id="UP000261560">
    <property type="component" value="Unplaced"/>
</dbReference>
<dbReference type="OMA" id="CLPIYIN"/>
<evidence type="ECO:0000313" key="4">
    <source>
        <dbReference type="Proteomes" id="UP000261560"/>
    </source>
</evidence>
<sequence>MFPRRRLWEALLRLWPALQIMTIPVLIRVLWLMFGEEGDRFSKCFQHGFSLLPGLYNVLMCNHFIFLSPANFSEAQSPLYSDFYRLTSEEALQLNEGDQVVPVSRKQTGPGGRQKETKPLPPLPDPEDLLTDEASESEVEFFSSDRRKLLPKSCSKGICRDRRKDLGQVNFAYQESSLMDRAARTSSVAFSWPSREDASESRREARNWCFSLHKDNEQREVSAFESKQEQQSSRFQFSWLDVPTQAEKPQIPPRIPIPPKPSKSAKEDKAPKVPPRVPLVPPCPPRTPSPKRLPIYINGVMPVTQSFAANPHYVSKALQRQQSERPPSAAEFSPCIVPILRDGKKASATHYILLPSGCSAHSHRRDRLLSERDLGSLISSDRGPSCSRWGCEVCNLDHRINARLD</sequence>
<keyword evidence="2" id="KW-1133">Transmembrane helix</keyword>
<feature type="compositionally biased region" description="Pro residues" evidence="1">
    <location>
        <begin position="272"/>
        <end position="285"/>
    </location>
</feature>
<accession>A0A3B3BEW3</accession>
<keyword evidence="4" id="KW-1185">Reference proteome</keyword>
<reference evidence="3" key="2">
    <citation type="submission" date="2025-09" db="UniProtKB">
        <authorList>
            <consortium name="Ensembl"/>
        </authorList>
    </citation>
    <scope>IDENTIFICATION</scope>
</reference>
<dbReference type="AlphaFoldDB" id="A0A3B3BEW3"/>
<feature type="transmembrane region" description="Helical" evidence="2">
    <location>
        <begin position="12"/>
        <end position="34"/>
    </location>
</feature>
<feature type="compositionally biased region" description="Pro residues" evidence="1">
    <location>
        <begin position="250"/>
        <end position="261"/>
    </location>
</feature>
<evidence type="ECO:0008006" key="5">
    <source>
        <dbReference type="Google" id="ProtNLM"/>
    </source>
</evidence>